<dbReference type="InterPro" id="IPR059020">
    <property type="entry name" value="CapW_CTD"/>
</dbReference>
<dbReference type="InterPro" id="IPR026881">
    <property type="entry name" value="WYL_dom"/>
</dbReference>
<evidence type="ECO:0000259" key="2">
    <source>
        <dbReference type="Pfam" id="PF26107"/>
    </source>
</evidence>
<sequence length="289" mass="32324">MNNLKQIQTSPSSTEDASSSRLVDLEQLIHWEGELSNERIRELLGVKPVYASRLMSGLMKLMIGRAERASAHAPLKMLYGSSKDQLPRSPDTYLHILNGLPGAPLISGVGVVDARMDLSLISPAIFSVIFRAIKRQQGLRINYRSMNHPLGTERLVFPHALVRAPRRWHMRAWCAERSDFLDFTLGRISTAVSDSTSCQAIGRIREQDTGWMNVVDLLIAPHPSLNEHQRQMIACEFFPGAASLRLKVRECLAPYIVQDLRLAVDIGKQTPPEYQLALLNGDSLNLSFS</sequence>
<evidence type="ECO:0000313" key="3">
    <source>
        <dbReference type="EMBL" id="MBR7780627.1"/>
    </source>
</evidence>
<feature type="domain" description="WYL" evidence="1">
    <location>
        <begin position="125"/>
        <end position="191"/>
    </location>
</feature>
<comment type="caution">
    <text evidence="3">The sequence shown here is derived from an EMBL/GenBank/DDBJ whole genome shotgun (WGS) entry which is preliminary data.</text>
</comment>
<dbReference type="Proteomes" id="UP000680067">
    <property type="component" value="Unassembled WGS sequence"/>
</dbReference>
<dbReference type="PROSITE" id="PS52050">
    <property type="entry name" value="WYL"/>
    <property type="match status" value="1"/>
</dbReference>
<dbReference type="Pfam" id="PF26107">
    <property type="entry name" value="BrxR_CTD"/>
    <property type="match status" value="1"/>
</dbReference>
<accession>A0A941I3K2</accession>
<proteinExistence type="predicted"/>
<keyword evidence="4" id="KW-1185">Reference proteome</keyword>
<dbReference type="PANTHER" id="PTHR34580:SF3">
    <property type="entry name" value="PROTEIN PAFB"/>
    <property type="match status" value="1"/>
</dbReference>
<dbReference type="AlphaFoldDB" id="A0A941I3K2"/>
<dbReference type="Pfam" id="PF13280">
    <property type="entry name" value="WYL"/>
    <property type="match status" value="1"/>
</dbReference>
<feature type="domain" description="DNA-binding transcriptional repressor CapW C-terminal dimerisation" evidence="2">
    <location>
        <begin position="215"/>
        <end position="283"/>
    </location>
</feature>
<dbReference type="PANTHER" id="PTHR34580">
    <property type="match status" value="1"/>
</dbReference>
<dbReference type="InterPro" id="IPR051534">
    <property type="entry name" value="CBASS_pafABC_assoc_protein"/>
</dbReference>
<name>A0A941I3K2_9BURK</name>
<gene>
    <name evidence="3" type="ORF">KDM89_00610</name>
</gene>
<reference evidence="3" key="1">
    <citation type="submission" date="2021-04" db="EMBL/GenBank/DDBJ databases">
        <title>novel species isolated from subtropical streams in China.</title>
        <authorList>
            <person name="Lu H."/>
        </authorList>
    </citation>
    <scope>NUCLEOTIDE SEQUENCE</scope>
    <source>
        <strain evidence="3">LFS511W</strain>
    </source>
</reference>
<protein>
    <submittedName>
        <fullName evidence="3">WYL domain-containing protein</fullName>
    </submittedName>
</protein>
<organism evidence="3 4">
    <name type="scientific">Undibacterium luofuense</name>
    <dbReference type="NCBI Taxonomy" id="2828733"/>
    <lineage>
        <taxon>Bacteria</taxon>
        <taxon>Pseudomonadati</taxon>
        <taxon>Pseudomonadota</taxon>
        <taxon>Betaproteobacteria</taxon>
        <taxon>Burkholderiales</taxon>
        <taxon>Oxalobacteraceae</taxon>
        <taxon>Undibacterium</taxon>
    </lineage>
</organism>
<evidence type="ECO:0000313" key="4">
    <source>
        <dbReference type="Proteomes" id="UP000680067"/>
    </source>
</evidence>
<evidence type="ECO:0000259" key="1">
    <source>
        <dbReference type="Pfam" id="PF13280"/>
    </source>
</evidence>
<dbReference type="EMBL" id="JAGSPN010000001">
    <property type="protein sequence ID" value="MBR7780627.1"/>
    <property type="molecule type" value="Genomic_DNA"/>
</dbReference>